<feature type="domain" description="Leucine-binding protein" evidence="5">
    <location>
        <begin position="11"/>
        <end position="338"/>
    </location>
</feature>
<dbReference type="PANTHER" id="PTHR47151:SF2">
    <property type="entry name" value="AMINO ACID BINDING PROTEIN"/>
    <property type="match status" value="1"/>
</dbReference>
<name>A0ABN0UGH5_9PSEU</name>
<proteinExistence type="inferred from homology"/>
<dbReference type="Gene3D" id="3.40.50.2300">
    <property type="match status" value="2"/>
</dbReference>
<dbReference type="InterPro" id="IPR028082">
    <property type="entry name" value="Peripla_BP_I"/>
</dbReference>
<evidence type="ECO:0000256" key="4">
    <source>
        <dbReference type="ARBA" id="ARBA00022970"/>
    </source>
</evidence>
<keyword evidence="3" id="KW-0732">Signal</keyword>
<dbReference type="SUPFAM" id="SSF53822">
    <property type="entry name" value="Periplasmic binding protein-like I"/>
    <property type="match status" value="1"/>
</dbReference>
<comment type="caution">
    <text evidence="6">The sequence shown here is derived from an EMBL/GenBank/DDBJ whole genome shotgun (WGS) entry which is preliminary data.</text>
</comment>
<dbReference type="CDD" id="cd06342">
    <property type="entry name" value="PBP1_ABC_LIVBP-like"/>
    <property type="match status" value="1"/>
</dbReference>
<evidence type="ECO:0000256" key="2">
    <source>
        <dbReference type="ARBA" id="ARBA00022448"/>
    </source>
</evidence>
<keyword evidence="2" id="KW-0813">Transport</keyword>
<protein>
    <submittedName>
        <fullName evidence="6">Branched-chain amino acid ABC transporter substrate-binding protein</fullName>
    </submittedName>
</protein>
<dbReference type="PRINTS" id="PR00337">
    <property type="entry name" value="LEUILEVALBP"/>
</dbReference>
<dbReference type="InterPro" id="IPR028081">
    <property type="entry name" value="Leu-bd"/>
</dbReference>
<dbReference type="PANTHER" id="PTHR47151">
    <property type="entry name" value="LEU/ILE/VAL-BINDING ABC TRANSPORTER SUBUNIT"/>
    <property type="match status" value="1"/>
</dbReference>
<dbReference type="Pfam" id="PF13458">
    <property type="entry name" value="Peripla_BP_6"/>
    <property type="match status" value="1"/>
</dbReference>
<evidence type="ECO:0000313" key="7">
    <source>
        <dbReference type="Proteomes" id="UP001500416"/>
    </source>
</evidence>
<comment type="similarity">
    <text evidence="1">Belongs to the leucine-binding protein family.</text>
</comment>
<reference evidence="6 7" key="1">
    <citation type="journal article" date="2019" name="Int. J. Syst. Evol. Microbiol.">
        <title>The Global Catalogue of Microorganisms (GCM) 10K type strain sequencing project: providing services to taxonomists for standard genome sequencing and annotation.</title>
        <authorList>
            <consortium name="The Broad Institute Genomics Platform"/>
            <consortium name="The Broad Institute Genome Sequencing Center for Infectious Disease"/>
            <person name="Wu L."/>
            <person name="Ma J."/>
        </authorList>
    </citation>
    <scope>NUCLEOTIDE SEQUENCE [LARGE SCALE GENOMIC DNA]</scope>
    <source>
        <strain evidence="6 7">JCM 3380</strain>
    </source>
</reference>
<gene>
    <name evidence="6" type="ORF">GCM10010492_56920</name>
</gene>
<evidence type="ECO:0000256" key="1">
    <source>
        <dbReference type="ARBA" id="ARBA00010062"/>
    </source>
</evidence>
<organism evidence="6 7">
    <name type="scientific">Saccharothrix mutabilis subsp. mutabilis</name>
    <dbReference type="NCBI Taxonomy" id="66855"/>
    <lineage>
        <taxon>Bacteria</taxon>
        <taxon>Bacillati</taxon>
        <taxon>Actinomycetota</taxon>
        <taxon>Actinomycetes</taxon>
        <taxon>Pseudonocardiales</taxon>
        <taxon>Pseudonocardiaceae</taxon>
        <taxon>Saccharothrix</taxon>
    </lineage>
</organism>
<evidence type="ECO:0000259" key="5">
    <source>
        <dbReference type="Pfam" id="PF13458"/>
    </source>
</evidence>
<accession>A0ABN0UGH5</accession>
<evidence type="ECO:0000256" key="3">
    <source>
        <dbReference type="ARBA" id="ARBA00022729"/>
    </source>
</evidence>
<sequence length="355" mass="37222">MLGSDSATEGPIRIGMAVPLSGSSAPIGPNMKNGAQLAVDEINAQGGLLGRQVELDVEDEACDATSAVAAANKLVSAGAVVSVGGYCSSATLPTLPVFDRAGIPMVIPAANSEQLVGQKLRSVFLINPTGAQQSEAAIQWIRKRQAKTVAVLDDNTSYSTDIAKRTAELVEQAGLAVTTTSVTPGESDYGSTVTKVLQGNPDFVYWTGYFQEGGLLVDQFRRAGYAKDFMVADGSVDPSLASIAGGADGVFATMTQTPDTIEGAGDWIAKYRKAFNAEPGPYSTQSYDAVRVAAEAIKKAQTTDGKKVVEALEGLRDFPIFSGPLTFDDRHTLSQGGFQILVVKGGKFVLQDSLR</sequence>
<dbReference type="InterPro" id="IPR000709">
    <property type="entry name" value="Leu_Ile_Val-bd"/>
</dbReference>
<keyword evidence="4" id="KW-0029">Amino-acid transport</keyword>
<dbReference type="Proteomes" id="UP001500416">
    <property type="component" value="Unassembled WGS sequence"/>
</dbReference>
<evidence type="ECO:0000313" key="6">
    <source>
        <dbReference type="EMBL" id="GAA0249484.1"/>
    </source>
</evidence>
<dbReference type="EMBL" id="BAAABU010000017">
    <property type="protein sequence ID" value="GAA0249484.1"/>
    <property type="molecule type" value="Genomic_DNA"/>
</dbReference>
<keyword evidence="7" id="KW-1185">Reference proteome</keyword>